<dbReference type="NCBIfam" id="TIGR03544">
    <property type="entry name" value="DivI1A_domain"/>
    <property type="match status" value="1"/>
</dbReference>
<name>A0ABQ2LYN8_9MICC</name>
<keyword evidence="2" id="KW-1185">Reference proteome</keyword>
<dbReference type="RefSeq" id="WP_188805651.1">
    <property type="nucleotide sequence ID" value="NZ_BAAAOU010000005.1"/>
</dbReference>
<organism evidence="1 2">
    <name type="scientific">Citricoccus zhacaiensis</name>
    <dbReference type="NCBI Taxonomy" id="489142"/>
    <lineage>
        <taxon>Bacteria</taxon>
        <taxon>Bacillati</taxon>
        <taxon>Actinomycetota</taxon>
        <taxon>Actinomycetes</taxon>
        <taxon>Micrococcales</taxon>
        <taxon>Micrococcaceae</taxon>
        <taxon>Citricoccus</taxon>
    </lineage>
</organism>
<evidence type="ECO:0000313" key="1">
    <source>
        <dbReference type="EMBL" id="GGO44781.1"/>
    </source>
</evidence>
<dbReference type="InterPro" id="IPR019933">
    <property type="entry name" value="DivIVA_domain"/>
</dbReference>
<accession>A0ABQ2LYN8</accession>
<evidence type="ECO:0008006" key="3">
    <source>
        <dbReference type="Google" id="ProtNLM"/>
    </source>
</evidence>
<protein>
    <recommendedName>
        <fullName evidence="3">DivIVA domain-containing protein</fullName>
    </recommendedName>
</protein>
<dbReference type="Gene3D" id="6.10.250.660">
    <property type="match status" value="1"/>
</dbReference>
<sequence length="108" mass="11224">MNVFVVLVLVAAVVVVGLLALAVTGRTGFAAPLSEPVRALPPVLLPPAPEAGDVAALRFSPGLRGYRMDQVDEALETLSGALAERDAEIARLRHLAGRMPGESADDVV</sequence>
<dbReference type="EMBL" id="BMLQ01000004">
    <property type="protein sequence ID" value="GGO44781.1"/>
    <property type="molecule type" value="Genomic_DNA"/>
</dbReference>
<evidence type="ECO:0000313" key="2">
    <source>
        <dbReference type="Proteomes" id="UP000642509"/>
    </source>
</evidence>
<gene>
    <name evidence="1" type="ORF">GCM10010977_15970</name>
</gene>
<proteinExistence type="predicted"/>
<comment type="caution">
    <text evidence="1">The sequence shown here is derived from an EMBL/GenBank/DDBJ whole genome shotgun (WGS) entry which is preliminary data.</text>
</comment>
<reference evidence="2" key="1">
    <citation type="journal article" date="2019" name="Int. J. Syst. Evol. Microbiol.">
        <title>The Global Catalogue of Microorganisms (GCM) 10K type strain sequencing project: providing services to taxonomists for standard genome sequencing and annotation.</title>
        <authorList>
            <consortium name="The Broad Institute Genomics Platform"/>
            <consortium name="The Broad Institute Genome Sequencing Center for Infectious Disease"/>
            <person name="Wu L."/>
            <person name="Ma J."/>
        </authorList>
    </citation>
    <scope>NUCLEOTIDE SEQUENCE [LARGE SCALE GENOMIC DNA]</scope>
    <source>
        <strain evidence="2">CGMCC 1.7064</strain>
    </source>
</reference>
<dbReference type="Proteomes" id="UP000642509">
    <property type="component" value="Unassembled WGS sequence"/>
</dbReference>